<keyword evidence="10" id="KW-0472">Membrane</keyword>
<dbReference type="Pfam" id="PF07963">
    <property type="entry name" value="N_methyl"/>
    <property type="match status" value="1"/>
</dbReference>
<dbReference type="OrthoDB" id="6076129at2"/>
<dbReference type="SUPFAM" id="SSF54523">
    <property type="entry name" value="Pili subunits"/>
    <property type="match status" value="1"/>
</dbReference>
<name>A0A2K8QNZ4_9GAMM</name>
<dbReference type="InterPro" id="IPR002416">
    <property type="entry name" value="T2SS_protein-GspH"/>
</dbReference>
<keyword evidence="5" id="KW-0488">Methylation</keyword>
<sequence>MRQRGFTLLEIMLVVLLAGVAATLVMMAIPAPKQQDSGWQIARFKAQLQYAVEDSQMNDHILGIYIQPRRWQYALLQRQVVENSPEDQQRLRYVWVPWQPYRMSSPSELPDGFQIELSTQVGAAGDGAGFSPGNGDPHILILPGGEVTPFRLTLHNGSSSAWLQVDTNGRVQTSPEAEQ</sequence>
<dbReference type="InterPro" id="IPR012902">
    <property type="entry name" value="N_methyl_site"/>
</dbReference>
<dbReference type="Gene3D" id="3.55.40.10">
    <property type="entry name" value="minor pseudopilin epsh domain"/>
    <property type="match status" value="1"/>
</dbReference>
<evidence type="ECO:0000256" key="7">
    <source>
        <dbReference type="ARBA" id="ARBA00022692"/>
    </source>
</evidence>
<keyword evidence="7" id="KW-0812">Transmembrane</keyword>
<evidence type="ECO:0000256" key="5">
    <source>
        <dbReference type="ARBA" id="ARBA00022481"/>
    </source>
</evidence>
<proteinExistence type="predicted"/>
<dbReference type="GO" id="GO:0015627">
    <property type="term" value="C:type II protein secretion system complex"/>
    <property type="evidence" value="ECO:0007669"/>
    <property type="project" value="InterPro"/>
</dbReference>
<evidence type="ECO:0000256" key="1">
    <source>
        <dbReference type="ARBA" id="ARBA00004377"/>
    </source>
</evidence>
<evidence type="ECO:0000256" key="4">
    <source>
        <dbReference type="ARBA" id="ARBA00022475"/>
    </source>
</evidence>
<keyword evidence="4" id="KW-1003">Cell membrane</keyword>
<evidence type="ECO:0000256" key="9">
    <source>
        <dbReference type="ARBA" id="ARBA00022989"/>
    </source>
</evidence>
<evidence type="ECO:0000256" key="3">
    <source>
        <dbReference type="ARBA" id="ARBA00022448"/>
    </source>
</evidence>
<comment type="subcellular location">
    <subcellularLocation>
        <location evidence="1">Cell inner membrane</location>
        <topology evidence="1">Single-pass membrane protein</topology>
    </subcellularLocation>
</comment>
<organism evidence="12 13">
    <name type="scientific">Dickeya fangzhongdai</name>
    <dbReference type="NCBI Taxonomy" id="1778540"/>
    <lineage>
        <taxon>Bacteria</taxon>
        <taxon>Pseudomonadati</taxon>
        <taxon>Pseudomonadota</taxon>
        <taxon>Gammaproteobacteria</taxon>
        <taxon>Enterobacterales</taxon>
        <taxon>Pectobacteriaceae</taxon>
        <taxon>Dickeya</taxon>
    </lineage>
</organism>
<dbReference type="KEGG" id="dfn:CVE23_15195"/>
<reference evidence="13" key="1">
    <citation type="journal article" date="2018" name="Genome Announc.">
        <title>Complete genome sequence of a Dickeya fangzhongdai type strain causing bleeding canker of pear tree trunks.</title>
        <authorList>
            <person name="Zhao Y."/>
            <person name="Tian Y."/>
            <person name="Li X."/>
            <person name="Hu B."/>
        </authorList>
    </citation>
    <scope>NUCLEOTIDE SEQUENCE [LARGE SCALE GENOMIC DNA]</scope>
    <source>
        <strain evidence="13">DSM 101947</strain>
    </source>
</reference>
<keyword evidence="6" id="KW-0997">Cell inner membrane</keyword>
<evidence type="ECO:0000256" key="10">
    <source>
        <dbReference type="ARBA" id="ARBA00023136"/>
    </source>
</evidence>
<evidence type="ECO:0000256" key="11">
    <source>
        <dbReference type="ARBA" id="ARBA00030775"/>
    </source>
</evidence>
<protein>
    <recommendedName>
        <fullName evidence="2">Type II secretion system protein H</fullName>
    </recommendedName>
    <alternativeName>
        <fullName evidence="11">General secretion pathway protein H</fullName>
    </alternativeName>
</protein>
<keyword evidence="8" id="KW-0653">Protein transport</keyword>
<keyword evidence="9" id="KW-1133">Transmembrane helix</keyword>
<dbReference type="PROSITE" id="PS00409">
    <property type="entry name" value="PROKAR_NTER_METHYL"/>
    <property type="match status" value="1"/>
</dbReference>
<dbReference type="Proteomes" id="UP000231901">
    <property type="component" value="Chromosome"/>
</dbReference>
<dbReference type="EMBL" id="CP025003">
    <property type="protein sequence ID" value="ATZ95204.1"/>
    <property type="molecule type" value="Genomic_DNA"/>
</dbReference>
<gene>
    <name evidence="12" type="primary">gspH</name>
    <name evidence="12" type="ORF">CVE23_15195</name>
</gene>
<dbReference type="GeneID" id="66565673"/>
<evidence type="ECO:0000313" key="12">
    <source>
        <dbReference type="EMBL" id="ATZ95204.1"/>
    </source>
</evidence>
<evidence type="ECO:0000256" key="2">
    <source>
        <dbReference type="ARBA" id="ARBA00021549"/>
    </source>
</evidence>
<keyword evidence="13" id="KW-1185">Reference proteome</keyword>
<evidence type="ECO:0000256" key="6">
    <source>
        <dbReference type="ARBA" id="ARBA00022519"/>
    </source>
</evidence>
<keyword evidence="3" id="KW-0813">Transport</keyword>
<dbReference type="RefSeq" id="WP_038919715.1">
    <property type="nucleotide sequence ID" value="NZ_BMJF01000002.1"/>
</dbReference>
<dbReference type="InterPro" id="IPR049875">
    <property type="entry name" value="TypeII_GspH"/>
</dbReference>
<dbReference type="NCBIfam" id="TIGR02532">
    <property type="entry name" value="IV_pilin_GFxxxE"/>
    <property type="match status" value="1"/>
</dbReference>
<dbReference type="GO" id="GO:0015628">
    <property type="term" value="P:protein secretion by the type II secretion system"/>
    <property type="evidence" value="ECO:0007669"/>
    <property type="project" value="InterPro"/>
</dbReference>
<dbReference type="NCBIfam" id="TIGR01708">
    <property type="entry name" value="typeII_sec_gspH"/>
    <property type="match status" value="1"/>
</dbReference>
<dbReference type="GO" id="GO:0005886">
    <property type="term" value="C:plasma membrane"/>
    <property type="evidence" value="ECO:0007669"/>
    <property type="project" value="UniProtKB-SubCell"/>
</dbReference>
<dbReference type="AlphaFoldDB" id="A0A2K8QNZ4"/>
<evidence type="ECO:0000256" key="8">
    <source>
        <dbReference type="ARBA" id="ARBA00022927"/>
    </source>
</evidence>
<evidence type="ECO:0000313" key="13">
    <source>
        <dbReference type="Proteomes" id="UP000231901"/>
    </source>
</evidence>
<dbReference type="PRINTS" id="PR00885">
    <property type="entry name" value="BCTERIALGSPH"/>
</dbReference>
<accession>A0A2K8QNZ4</accession>
<dbReference type="InterPro" id="IPR045584">
    <property type="entry name" value="Pilin-like"/>
</dbReference>